<protein>
    <submittedName>
        <fullName evidence="1">Pyrroloquinoline quinone biosynthesis peptide chaperone PqqD</fullName>
    </submittedName>
</protein>
<proteinExistence type="predicted"/>
<dbReference type="Gene3D" id="1.10.10.1150">
    <property type="entry name" value="Coenzyme PQQ synthesis protein D (PqqD)"/>
    <property type="match status" value="1"/>
</dbReference>
<comment type="caution">
    <text evidence="1">The sequence shown here is derived from an EMBL/GenBank/DDBJ whole genome shotgun (WGS) entry which is preliminary data.</text>
</comment>
<evidence type="ECO:0000313" key="2">
    <source>
        <dbReference type="Proteomes" id="UP000249590"/>
    </source>
</evidence>
<dbReference type="Pfam" id="PF05402">
    <property type="entry name" value="PqqD"/>
    <property type="match status" value="1"/>
</dbReference>
<organism evidence="1 2">
    <name type="scientific">Acuticoccus sediminis</name>
    <dbReference type="NCBI Taxonomy" id="2184697"/>
    <lineage>
        <taxon>Bacteria</taxon>
        <taxon>Pseudomonadati</taxon>
        <taxon>Pseudomonadota</taxon>
        <taxon>Alphaproteobacteria</taxon>
        <taxon>Hyphomicrobiales</taxon>
        <taxon>Amorphaceae</taxon>
        <taxon>Acuticoccus</taxon>
    </lineage>
</organism>
<name>A0A8B2NK41_9HYPH</name>
<dbReference type="InterPro" id="IPR008792">
    <property type="entry name" value="PQQD"/>
</dbReference>
<keyword evidence="2" id="KW-1185">Reference proteome</keyword>
<accession>A0A8B2NK41</accession>
<reference evidence="1 2" key="1">
    <citation type="submission" date="2018-05" db="EMBL/GenBank/DDBJ databases">
        <title>Acuticoccus sediminis sp. nov., isolated from deep-sea sediment of Indian Ocean.</title>
        <authorList>
            <person name="Liu X."/>
            <person name="Lai Q."/>
            <person name="Du Y."/>
            <person name="Sun F."/>
            <person name="Zhang X."/>
            <person name="Wang S."/>
            <person name="Shao Z."/>
        </authorList>
    </citation>
    <scope>NUCLEOTIDE SEQUENCE [LARGE SCALE GENOMIC DNA]</scope>
    <source>
        <strain evidence="1 2">PTG4-2</strain>
    </source>
</reference>
<sequence>MTPLSASDILVRPTWARLKHCEIRGQWVLLVPEQVLYPCPTTVEVLERLAAPTRYGAVIDALADEYDAPVDVIEADLSPLVMGLVEQGYVRRVDA</sequence>
<dbReference type="EMBL" id="QHHQ01000004">
    <property type="protein sequence ID" value="RAH99994.1"/>
    <property type="molecule type" value="Genomic_DNA"/>
</dbReference>
<dbReference type="RefSeq" id="WP_111348463.1">
    <property type="nucleotide sequence ID" value="NZ_QHHQ01000004.1"/>
</dbReference>
<evidence type="ECO:0000313" key="1">
    <source>
        <dbReference type="EMBL" id="RAH99994.1"/>
    </source>
</evidence>
<dbReference type="Proteomes" id="UP000249590">
    <property type="component" value="Unassembled WGS sequence"/>
</dbReference>
<gene>
    <name evidence="1" type="ORF">DLJ53_19890</name>
</gene>
<dbReference type="InterPro" id="IPR041881">
    <property type="entry name" value="PqqD_sf"/>
</dbReference>
<dbReference type="OrthoDB" id="7995890at2"/>
<dbReference type="AlphaFoldDB" id="A0A8B2NK41"/>